<dbReference type="PATRIC" id="fig|44574.3.peg.61"/>
<sequence>MVLTRSLSLPSAADYTDTEAWLNNLATQFAPAEITLLRRACAMATPLYEGQVTLNGTPLLQHAIGAASILIDMRMDAETAAATLLHAVPDYVEDWYAQIENPFGPSIAKLVEGISRMEQIRQFSEIEQLDTSDNKVDQAKQIESLRQMLLAMVQDIRVVLIKLAERMQTMRYLAGASSELQQRIAYETRGIFAPLANRLGVWQIKWELEDLALRYLEPQLYKEIARLLDERRVDREQYIDEVLAQLRQELLQAGIKGEVSGRPKHIHSIINKMRRKNLSFSELYDIRAVRILVNDIKDCYAALGLVHHLWQPIPGEFDDYIARAKSNGYRSLHTAVIGLRGLALEVQIRTHDMHHNSELGVAAHWRYKEGGKSDSKLNEKIAWLRQILAWKDEVSGGGELLEQFKSELFQDKVFVLTPQGKVIDLPKGSTPIDFAYTLHTELGHRTRGAKVDSRIVPLNTRLQNGQRVEILTSKSGTPSRDWLNPALGYLQSPRARAKVRYWFKHQNFEENVAVGRVKLERELHRAGIGSMNQEKLAQKLHYNHLEDLLAAIGRGDVSEHQIAHAIQEITSPKPAESLPLLAARHMFVPKVTSGIVVEGVGNLLISLAKCCQPVPPDGIVGYMTRDRGMTIHRQTCPFITRLPEDRHARLLHAHWGADANLATSVDIEVEAHDRQGLLRDISDLFVREKVNATKVNATKVNATKANILSRGNLAKMQFSLEVINLQQLQRLLALIRQLPDVIIARRRE</sequence>
<dbReference type="GO" id="GO:0015949">
    <property type="term" value="P:nucleobase-containing small molecule interconversion"/>
    <property type="evidence" value="ECO:0007669"/>
    <property type="project" value="UniProtKB-ARBA"/>
</dbReference>
<dbReference type="InterPro" id="IPR004811">
    <property type="entry name" value="RelA/Spo_fam"/>
</dbReference>
<dbReference type="GO" id="GO:0015969">
    <property type="term" value="P:guanosine tetraphosphate metabolic process"/>
    <property type="evidence" value="ECO:0007669"/>
    <property type="project" value="InterPro"/>
</dbReference>
<dbReference type="InterPro" id="IPR007685">
    <property type="entry name" value="RelA_SpoT"/>
</dbReference>
<dbReference type="RefSeq" id="WP_046848708.1">
    <property type="nucleotide sequence ID" value="NZ_CP011451.1"/>
</dbReference>
<evidence type="ECO:0000256" key="2">
    <source>
        <dbReference type="ARBA" id="ARBA00029754"/>
    </source>
</evidence>
<dbReference type="EMBL" id="VNHT01000034">
    <property type="protein sequence ID" value="TYP86066.1"/>
    <property type="molecule type" value="Genomic_DNA"/>
</dbReference>
<evidence type="ECO:0000313" key="9">
    <source>
        <dbReference type="EMBL" id="TYP86066.1"/>
    </source>
</evidence>
<evidence type="ECO:0000313" key="8">
    <source>
        <dbReference type="EMBL" id="AKH36605.1"/>
    </source>
</evidence>
<dbReference type="FunFam" id="3.30.460.10:FF:000001">
    <property type="entry name" value="GTP pyrophosphokinase RelA"/>
    <property type="match status" value="1"/>
</dbReference>
<dbReference type="NCBIfam" id="TIGR00691">
    <property type="entry name" value="spoT_relA"/>
    <property type="match status" value="1"/>
</dbReference>
<dbReference type="Proteomes" id="UP000324176">
    <property type="component" value="Unassembled WGS sequence"/>
</dbReference>
<reference evidence="10" key="1">
    <citation type="submission" date="2015-05" db="EMBL/GenBank/DDBJ databases">
        <title>Draft genome of Nitrosomonas communis strain Nm2.</title>
        <authorList>
            <person name="Kozlowski J.A."/>
            <person name="Kits K.D."/>
            <person name="Stein L.Y."/>
        </authorList>
    </citation>
    <scope>NUCLEOTIDE SEQUENCE [LARGE SCALE GENOMIC DNA]</scope>
    <source>
        <strain evidence="10">Nm2</strain>
    </source>
</reference>
<keyword evidence="8" id="KW-0808">Transferase</keyword>
<dbReference type="FunFam" id="3.10.20.30:FF:000002">
    <property type="entry name" value="GTP pyrophosphokinase (RelA/SpoT)"/>
    <property type="match status" value="1"/>
</dbReference>
<dbReference type="Gene3D" id="3.10.20.30">
    <property type="match status" value="1"/>
</dbReference>
<dbReference type="CDD" id="cd04876">
    <property type="entry name" value="ACT_RelA-SpoT"/>
    <property type="match status" value="1"/>
</dbReference>
<feature type="domain" description="ACT" evidence="6">
    <location>
        <begin position="666"/>
        <end position="748"/>
    </location>
</feature>
<dbReference type="GO" id="GO:0042594">
    <property type="term" value="P:response to starvation"/>
    <property type="evidence" value="ECO:0007669"/>
    <property type="project" value="TreeGrafter"/>
</dbReference>
<dbReference type="SMART" id="SM00954">
    <property type="entry name" value="RelA_SpoT"/>
    <property type="match status" value="1"/>
</dbReference>
<evidence type="ECO:0000259" key="7">
    <source>
        <dbReference type="PROSITE" id="PS51880"/>
    </source>
</evidence>
<proteinExistence type="inferred from homology"/>
<evidence type="ECO:0000313" key="11">
    <source>
        <dbReference type="Proteomes" id="UP000324176"/>
    </source>
</evidence>
<dbReference type="PANTHER" id="PTHR21262">
    <property type="entry name" value="GUANOSINE-3',5'-BIS DIPHOSPHATE 3'-PYROPHOSPHOHYDROLASE"/>
    <property type="match status" value="1"/>
</dbReference>
<dbReference type="EMBL" id="CP011451">
    <property type="protein sequence ID" value="AKH36605.1"/>
    <property type="molecule type" value="Genomic_DNA"/>
</dbReference>
<dbReference type="InterPro" id="IPR045600">
    <property type="entry name" value="RelA/SpoT_AH_RIS"/>
</dbReference>
<dbReference type="InterPro" id="IPR002912">
    <property type="entry name" value="ACT_dom"/>
</dbReference>
<dbReference type="InterPro" id="IPR043519">
    <property type="entry name" value="NT_sf"/>
</dbReference>
<evidence type="ECO:0000259" key="6">
    <source>
        <dbReference type="PROSITE" id="PS51671"/>
    </source>
</evidence>
<gene>
    <name evidence="8" type="ORF">AAW31_00245</name>
    <name evidence="9" type="ORF">BCL69_103424</name>
</gene>
<reference evidence="8 10" key="2">
    <citation type="journal article" date="2016" name="Genome Announc.">
        <title>Genome Sequence of Nitrosomonas communis Strain Nm2, a Mesophilic Ammonia-Oxidizing Bacterium Isolated from Mediterranean Soil.</title>
        <authorList>
            <person name="Kozlowski J.A."/>
            <person name="Kits K.D."/>
            <person name="Stein L.Y."/>
        </authorList>
    </citation>
    <scope>NUCLEOTIDE SEQUENCE [LARGE SCALE GENOMIC DNA]</scope>
    <source>
        <strain evidence="8 10">Nm2</strain>
    </source>
</reference>
<dbReference type="CDD" id="cd05399">
    <property type="entry name" value="NT_Rel-Spo_like"/>
    <property type="match status" value="1"/>
</dbReference>
<keyword evidence="8" id="KW-0418">Kinase</keyword>
<comment type="function">
    <text evidence="5">In eubacteria ppGpp (guanosine 3'-diphosphate 5'-diphosphate) is a mediator of the stringent response that coordinates a variety of cellular activities in response to changes in nutritional abundance.</text>
</comment>
<dbReference type="Proteomes" id="UP000034156">
    <property type="component" value="Chromosome"/>
</dbReference>
<dbReference type="SUPFAM" id="SSF81271">
    <property type="entry name" value="TGS-like"/>
    <property type="match status" value="1"/>
</dbReference>
<dbReference type="AlphaFoldDB" id="A0A0F7K8V5"/>
<dbReference type="KEGG" id="nco:AAW31_00245"/>
<dbReference type="PROSITE" id="PS51880">
    <property type="entry name" value="TGS"/>
    <property type="match status" value="1"/>
</dbReference>
<organism evidence="8 10">
    <name type="scientific">Nitrosomonas communis</name>
    <dbReference type="NCBI Taxonomy" id="44574"/>
    <lineage>
        <taxon>Bacteria</taxon>
        <taxon>Pseudomonadati</taxon>
        <taxon>Pseudomonadota</taxon>
        <taxon>Betaproteobacteria</taxon>
        <taxon>Nitrosomonadales</taxon>
        <taxon>Nitrosomonadaceae</taxon>
        <taxon>Nitrosomonas</taxon>
    </lineage>
</organism>
<name>A0A0F7K8V5_9PROT</name>
<dbReference type="InterPro" id="IPR045865">
    <property type="entry name" value="ACT-like_dom_sf"/>
</dbReference>
<dbReference type="GO" id="GO:0005886">
    <property type="term" value="C:plasma membrane"/>
    <property type="evidence" value="ECO:0007669"/>
    <property type="project" value="TreeGrafter"/>
</dbReference>
<dbReference type="GO" id="GO:0008893">
    <property type="term" value="F:guanosine-3',5'-bis(diphosphate) 3'-diphosphatase activity"/>
    <property type="evidence" value="ECO:0007669"/>
    <property type="project" value="TreeGrafter"/>
</dbReference>
<dbReference type="GO" id="GO:0008728">
    <property type="term" value="F:GTP diphosphokinase activity"/>
    <property type="evidence" value="ECO:0007669"/>
    <property type="project" value="TreeGrafter"/>
</dbReference>
<dbReference type="PROSITE" id="PS51671">
    <property type="entry name" value="ACT"/>
    <property type="match status" value="1"/>
</dbReference>
<evidence type="ECO:0000256" key="1">
    <source>
        <dbReference type="ARBA" id="ARBA00019852"/>
    </source>
</evidence>
<evidence type="ECO:0000256" key="4">
    <source>
        <dbReference type="ARBA" id="ARBA00033308"/>
    </source>
</evidence>
<dbReference type="Pfam" id="PF02824">
    <property type="entry name" value="TGS"/>
    <property type="match status" value="1"/>
</dbReference>
<dbReference type="Pfam" id="PF13291">
    <property type="entry name" value="ACT_4"/>
    <property type="match status" value="1"/>
</dbReference>
<dbReference type="InterPro" id="IPR012676">
    <property type="entry name" value="TGS-like"/>
</dbReference>
<dbReference type="Gene3D" id="3.30.460.10">
    <property type="entry name" value="Beta Polymerase, domain 2"/>
    <property type="match status" value="1"/>
</dbReference>
<dbReference type="OrthoDB" id="9805041at2"/>
<dbReference type="Pfam" id="PF13328">
    <property type="entry name" value="HD_4"/>
    <property type="match status" value="1"/>
</dbReference>
<reference evidence="9 11" key="3">
    <citation type="submission" date="2019-07" db="EMBL/GenBank/DDBJ databases">
        <title>Active sludge and wastewater microbial communities from Klosterneuburg, Austria.</title>
        <authorList>
            <person name="Wagner M."/>
        </authorList>
    </citation>
    <scope>NUCLEOTIDE SEQUENCE [LARGE SCALE GENOMIC DNA]</scope>
    <source>
        <strain evidence="9 11">Nm2</strain>
    </source>
</reference>
<dbReference type="InterPro" id="IPR033655">
    <property type="entry name" value="TGS_RelA/SpoT"/>
</dbReference>
<dbReference type="CDD" id="cd01668">
    <property type="entry name" value="TGS_RSH"/>
    <property type="match status" value="1"/>
</dbReference>
<dbReference type="Pfam" id="PF04607">
    <property type="entry name" value="RelA_SpoT"/>
    <property type="match status" value="1"/>
</dbReference>
<dbReference type="InterPro" id="IPR012675">
    <property type="entry name" value="Beta-grasp_dom_sf"/>
</dbReference>
<evidence type="ECO:0000256" key="5">
    <source>
        <dbReference type="RuleBase" id="RU003847"/>
    </source>
</evidence>
<dbReference type="PANTHER" id="PTHR21262:SF31">
    <property type="entry name" value="GTP PYROPHOSPHOKINASE"/>
    <property type="match status" value="1"/>
</dbReference>
<dbReference type="Pfam" id="PF19296">
    <property type="entry name" value="RelA_AH_RIS"/>
    <property type="match status" value="1"/>
</dbReference>
<dbReference type="InterPro" id="IPR004095">
    <property type="entry name" value="TGS"/>
</dbReference>
<feature type="domain" description="TGS" evidence="7">
    <location>
        <begin position="409"/>
        <end position="472"/>
    </location>
</feature>
<accession>A0A0F7K8V5</accession>
<dbReference type="SUPFAM" id="SSF81301">
    <property type="entry name" value="Nucleotidyltransferase"/>
    <property type="match status" value="1"/>
</dbReference>
<dbReference type="Gene3D" id="3.30.70.260">
    <property type="match status" value="1"/>
</dbReference>
<evidence type="ECO:0000256" key="3">
    <source>
        <dbReference type="ARBA" id="ARBA00032407"/>
    </source>
</evidence>
<protein>
    <recommendedName>
        <fullName evidence="1">GTP pyrophosphokinase</fullName>
    </recommendedName>
    <alternativeName>
        <fullName evidence="3">(p)ppGpp synthase</fullName>
    </alternativeName>
    <alternativeName>
        <fullName evidence="2">ATP:GTP 3'-pyrophosphotransferase</fullName>
    </alternativeName>
    <alternativeName>
        <fullName evidence="4">ppGpp synthase I</fullName>
    </alternativeName>
</protein>
<evidence type="ECO:0000313" key="10">
    <source>
        <dbReference type="Proteomes" id="UP000034156"/>
    </source>
</evidence>
<keyword evidence="10" id="KW-1185">Reference proteome</keyword>
<comment type="similarity">
    <text evidence="5">Belongs to the relA/spoT family.</text>
</comment>
<dbReference type="SUPFAM" id="SSF55021">
    <property type="entry name" value="ACT-like"/>
    <property type="match status" value="1"/>
</dbReference>
<dbReference type="SUPFAM" id="SSF109604">
    <property type="entry name" value="HD-domain/PDEase-like"/>
    <property type="match status" value="1"/>
</dbReference>
<dbReference type="GO" id="GO:0016301">
    <property type="term" value="F:kinase activity"/>
    <property type="evidence" value="ECO:0007669"/>
    <property type="project" value="UniProtKB-KW"/>
</dbReference>
<dbReference type="Gene3D" id="1.10.3210.10">
    <property type="entry name" value="Hypothetical protein af1432"/>
    <property type="match status" value="1"/>
</dbReference>